<dbReference type="SMART" id="SM00283">
    <property type="entry name" value="MA"/>
    <property type="match status" value="1"/>
</dbReference>
<feature type="domain" description="HAMP" evidence="7">
    <location>
        <begin position="221"/>
        <end position="273"/>
    </location>
</feature>
<dbReference type="RefSeq" id="WP_408169073.1">
    <property type="nucleotide sequence ID" value="NZ_JAQQFR010000010.1"/>
</dbReference>
<dbReference type="PROSITE" id="PS50112">
    <property type="entry name" value="PAS"/>
    <property type="match status" value="1"/>
</dbReference>
<dbReference type="PANTHER" id="PTHR43531:SF14">
    <property type="entry name" value="METHYL-ACCEPTING CHEMOTAXIS PROTEIN I-RELATED"/>
    <property type="match status" value="1"/>
</dbReference>
<dbReference type="PANTHER" id="PTHR43531">
    <property type="entry name" value="PROTEIN ICFG"/>
    <property type="match status" value="1"/>
</dbReference>
<dbReference type="InterPro" id="IPR003660">
    <property type="entry name" value="HAMP_dom"/>
</dbReference>
<comment type="caution">
    <text evidence="8">The sequence shown here is derived from an EMBL/GenBank/DDBJ whole genome shotgun (WGS) entry which is preliminary data.</text>
</comment>
<accession>A0ABW8ZCV2</accession>
<keyword evidence="4" id="KW-0812">Transmembrane</keyword>
<dbReference type="Gene3D" id="1.10.287.950">
    <property type="entry name" value="Methyl-accepting chemotaxis protein"/>
    <property type="match status" value="1"/>
</dbReference>
<dbReference type="Pfam" id="PF00672">
    <property type="entry name" value="HAMP"/>
    <property type="match status" value="1"/>
</dbReference>
<dbReference type="SUPFAM" id="SSF55785">
    <property type="entry name" value="PYP-like sensor domain (PAS domain)"/>
    <property type="match status" value="1"/>
</dbReference>
<sequence length="552" mass="58568">MRTNLPVTNNEHPFKDGESIVSKTDLQGNIQYVNPYFLEVSGFTEAELIGAPQNIVRHPDMPVEAFADMWATLKLGVPWTGMVKNRCKNGDYYWVLANVTPVRENGKPVGYMSVRTRPSSQQVAEAGKAYRMFKDGKAKGFAIRQGEVVSTGVLARLRNLRDISLTLRIGLIMSFMIALLLVLGGANLHAGTQGNTGAYWIGGATLGGAAMILYFWHSLLTSISQPLKLATDVARSIAGGDLSSKFSSSRKDDTGQLLRALQQMTVNLVAIIGDVRANVDSIQVSTKEIAKGNMDLSGRTEAQASSLEETAASMEELAATVRQNADNAMQANKSASSASEVAIAGGEVVHKVTTTMGEISDSAKRIVDIIGIIDSIAFQTNILALNAAVEAARAGEQGRGFAVVATEVRSLAHRSAAAAKEIKTLINVSVQKVDAGVTLVAQAGTTMEGVVSSVQRVTSIIGEISAASGEQSNGIQQVNEAVTLMDEVTQQNAALVEQAAAAAASLEEQTVKLSQAVSIFKLVNHINHSPAKSVVLAVERPRTSQPARIARA</sequence>
<feature type="transmembrane region" description="Helical" evidence="4">
    <location>
        <begin position="165"/>
        <end position="186"/>
    </location>
</feature>
<evidence type="ECO:0000259" key="6">
    <source>
        <dbReference type="PROSITE" id="PS50112"/>
    </source>
</evidence>
<dbReference type="InterPro" id="IPR001610">
    <property type="entry name" value="PAC"/>
</dbReference>
<feature type="transmembrane region" description="Helical" evidence="4">
    <location>
        <begin position="198"/>
        <end position="216"/>
    </location>
</feature>
<dbReference type="InterPro" id="IPR035965">
    <property type="entry name" value="PAS-like_dom_sf"/>
</dbReference>
<dbReference type="CDD" id="cd00130">
    <property type="entry name" value="PAS"/>
    <property type="match status" value="1"/>
</dbReference>
<dbReference type="InterPro" id="IPR051310">
    <property type="entry name" value="MCP_chemotaxis"/>
</dbReference>
<dbReference type="NCBIfam" id="TIGR00229">
    <property type="entry name" value="sensory_box"/>
    <property type="match status" value="1"/>
</dbReference>
<comment type="similarity">
    <text evidence="2">Belongs to the methyl-accepting chemotaxis (MCP) protein family.</text>
</comment>
<dbReference type="CDD" id="cd06225">
    <property type="entry name" value="HAMP"/>
    <property type="match status" value="1"/>
</dbReference>
<evidence type="ECO:0000259" key="5">
    <source>
        <dbReference type="PROSITE" id="PS50111"/>
    </source>
</evidence>
<keyword evidence="4" id="KW-1133">Transmembrane helix</keyword>
<dbReference type="InterPro" id="IPR013655">
    <property type="entry name" value="PAS_fold_3"/>
</dbReference>
<evidence type="ECO:0000313" key="9">
    <source>
        <dbReference type="Proteomes" id="UP001629214"/>
    </source>
</evidence>
<keyword evidence="9" id="KW-1185">Reference proteome</keyword>
<dbReference type="EMBL" id="JAQQFR010000010">
    <property type="protein sequence ID" value="MFL9879991.1"/>
    <property type="molecule type" value="Genomic_DNA"/>
</dbReference>
<protein>
    <submittedName>
        <fullName evidence="8">Methyl-accepting chemotaxis protein</fullName>
    </submittedName>
</protein>
<dbReference type="InterPro" id="IPR000014">
    <property type="entry name" value="PAS"/>
</dbReference>
<reference evidence="8 9" key="1">
    <citation type="journal article" date="2024" name="Chem. Sci.">
        <title>Discovery of megapolipeptins by genome mining of a Burkholderiales bacteria collection.</title>
        <authorList>
            <person name="Paulo B.S."/>
            <person name="Recchia M.J.J."/>
            <person name="Lee S."/>
            <person name="Fergusson C.H."/>
            <person name="Romanowski S.B."/>
            <person name="Hernandez A."/>
            <person name="Krull N."/>
            <person name="Liu D.Y."/>
            <person name="Cavanagh H."/>
            <person name="Bos A."/>
            <person name="Gray C.A."/>
            <person name="Murphy B.T."/>
            <person name="Linington R.G."/>
            <person name="Eustaquio A.S."/>
        </authorList>
    </citation>
    <scope>NUCLEOTIDE SEQUENCE [LARGE SCALE GENOMIC DNA]</scope>
    <source>
        <strain evidence="8 9">RL21-008-BIB-B</strain>
    </source>
</reference>
<name>A0ABW8ZCV2_9BURK</name>
<evidence type="ECO:0000256" key="3">
    <source>
        <dbReference type="PROSITE-ProRule" id="PRU00284"/>
    </source>
</evidence>
<proteinExistence type="inferred from homology"/>
<dbReference type="Pfam" id="PF00015">
    <property type="entry name" value="MCPsignal"/>
    <property type="match status" value="1"/>
</dbReference>
<gene>
    <name evidence="8" type="ORF">PQR63_16440</name>
</gene>
<dbReference type="InterPro" id="IPR004089">
    <property type="entry name" value="MCPsignal_dom"/>
</dbReference>
<evidence type="ECO:0000256" key="4">
    <source>
        <dbReference type="SAM" id="Phobius"/>
    </source>
</evidence>
<dbReference type="Pfam" id="PF08447">
    <property type="entry name" value="PAS_3"/>
    <property type="match status" value="1"/>
</dbReference>
<dbReference type="Gene3D" id="3.30.450.20">
    <property type="entry name" value="PAS domain"/>
    <property type="match status" value="1"/>
</dbReference>
<evidence type="ECO:0000256" key="1">
    <source>
        <dbReference type="ARBA" id="ARBA00022481"/>
    </source>
</evidence>
<dbReference type="Proteomes" id="UP001629214">
    <property type="component" value="Unassembled WGS sequence"/>
</dbReference>
<feature type="domain" description="PAS" evidence="6">
    <location>
        <begin position="25"/>
        <end position="50"/>
    </location>
</feature>
<organism evidence="8 9">
    <name type="scientific">Herbaspirillum rhizosphaerae</name>
    <dbReference type="NCBI Taxonomy" id="346179"/>
    <lineage>
        <taxon>Bacteria</taxon>
        <taxon>Pseudomonadati</taxon>
        <taxon>Pseudomonadota</taxon>
        <taxon>Betaproteobacteria</taxon>
        <taxon>Burkholderiales</taxon>
        <taxon>Oxalobacteraceae</taxon>
        <taxon>Herbaspirillum</taxon>
    </lineage>
</organism>
<dbReference type="SMART" id="SM00086">
    <property type="entry name" value="PAC"/>
    <property type="match status" value="1"/>
</dbReference>
<evidence type="ECO:0000259" key="7">
    <source>
        <dbReference type="PROSITE" id="PS50885"/>
    </source>
</evidence>
<dbReference type="SMART" id="SM00304">
    <property type="entry name" value="HAMP"/>
    <property type="match status" value="1"/>
</dbReference>
<dbReference type="SUPFAM" id="SSF58104">
    <property type="entry name" value="Methyl-accepting chemotaxis protein (MCP) signaling domain"/>
    <property type="match status" value="1"/>
</dbReference>
<keyword evidence="4" id="KW-0472">Membrane</keyword>
<keyword evidence="3" id="KW-0807">Transducer</keyword>
<evidence type="ECO:0000313" key="8">
    <source>
        <dbReference type="EMBL" id="MFL9879991.1"/>
    </source>
</evidence>
<keyword evidence="1" id="KW-0488">Methylation</keyword>
<dbReference type="PROSITE" id="PS50885">
    <property type="entry name" value="HAMP"/>
    <property type="match status" value="1"/>
</dbReference>
<dbReference type="PROSITE" id="PS50111">
    <property type="entry name" value="CHEMOTAXIS_TRANSDUC_2"/>
    <property type="match status" value="1"/>
</dbReference>
<feature type="domain" description="Methyl-accepting transducer" evidence="5">
    <location>
        <begin position="278"/>
        <end position="507"/>
    </location>
</feature>
<evidence type="ECO:0000256" key="2">
    <source>
        <dbReference type="ARBA" id="ARBA00029447"/>
    </source>
</evidence>
<dbReference type="CDD" id="cd11386">
    <property type="entry name" value="MCP_signal"/>
    <property type="match status" value="1"/>
</dbReference>